<protein>
    <submittedName>
        <fullName evidence="2">Uncharacterized protein</fullName>
    </submittedName>
</protein>
<sequence length="75" mass="8291">MKRVEFGLSSLGGTAPRAEIAPPGRMRGKSTSLMHRQPRPNGNCYQVLRQARAETLGRRADAGVKAADRFYSNQF</sequence>
<dbReference type="Proteomes" id="UP001519460">
    <property type="component" value="Unassembled WGS sequence"/>
</dbReference>
<organism evidence="2 3">
    <name type="scientific">Batillaria attramentaria</name>
    <dbReference type="NCBI Taxonomy" id="370345"/>
    <lineage>
        <taxon>Eukaryota</taxon>
        <taxon>Metazoa</taxon>
        <taxon>Spiralia</taxon>
        <taxon>Lophotrochozoa</taxon>
        <taxon>Mollusca</taxon>
        <taxon>Gastropoda</taxon>
        <taxon>Caenogastropoda</taxon>
        <taxon>Sorbeoconcha</taxon>
        <taxon>Cerithioidea</taxon>
        <taxon>Batillariidae</taxon>
        <taxon>Batillaria</taxon>
    </lineage>
</organism>
<name>A0ABD0JN58_9CAEN</name>
<keyword evidence="3" id="KW-1185">Reference proteome</keyword>
<proteinExistence type="predicted"/>
<evidence type="ECO:0000256" key="1">
    <source>
        <dbReference type="SAM" id="MobiDB-lite"/>
    </source>
</evidence>
<comment type="caution">
    <text evidence="2">The sequence shown here is derived from an EMBL/GenBank/DDBJ whole genome shotgun (WGS) entry which is preliminary data.</text>
</comment>
<accession>A0ABD0JN58</accession>
<evidence type="ECO:0000313" key="2">
    <source>
        <dbReference type="EMBL" id="KAK7476464.1"/>
    </source>
</evidence>
<gene>
    <name evidence="2" type="ORF">BaRGS_00032299</name>
</gene>
<dbReference type="AlphaFoldDB" id="A0ABD0JN58"/>
<feature type="region of interest" description="Disordered" evidence="1">
    <location>
        <begin position="1"/>
        <end position="42"/>
    </location>
</feature>
<evidence type="ECO:0000313" key="3">
    <source>
        <dbReference type="Proteomes" id="UP001519460"/>
    </source>
</evidence>
<dbReference type="EMBL" id="JACVVK020000375">
    <property type="protein sequence ID" value="KAK7476464.1"/>
    <property type="molecule type" value="Genomic_DNA"/>
</dbReference>
<reference evidence="2 3" key="1">
    <citation type="journal article" date="2023" name="Sci. Data">
        <title>Genome assembly of the Korean intertidal mud-creeper Batillaria attramentaria.</title>
        <authorList>
            <person name="Patra A.K."/>
            <person name="Ho P.T."/>
            <person name="Jun S."/>
            <person name="Lee S.J."/>
            <person name="Kim Y."/>
            <person name="Won Y.J."/>
        </authorList>
    </citation>
    <scope>NUCLEOTIDE SEQUENCE [LARGE SCALE GENOMIC DNA]</scope>
    <source>
        <strain evidence="2">Wonlab-2016</strain>
    </source>
</reference>